<feature type="transmembrane region" description="Helical" evidence="1">
    <location>
        <begin position="110"/>
        <end position="129"/>
    </location>
</feature>
<accession>A0A5C6EE48</accession>
<dbReference type="Proteomes" id="UP000317977">
    <property type="component" value="Unassembled WGS sequence"/>
</dbReference>
<protein>
    <submittedName>
        <fullName evidence="2">Uncharacterized protein</fullName>
    </submittedName>
</protein>
<dbReference type="AlphaFoldDB" id="A0A5C6EE48"/>
<feature type="transmembrane region" description="Helical" evidence="1">
    <location>
        <begin position="210"/>
        <end position="234"/>
    </location>
</feature>
<keyword evidence="1" id="KW-0812">Transmembrane</keyword>
<keyword evidence="1" id="KW-1133">Transmembrane helix</keyword>
<evidence type="ECO:0000256" key="1">
    <source>
        <dbReference type="SAM" id="Phobius"/>
    </source>
</evidence>
<organism evidence="2 3">
    <name type="scientific">Rubripirellula reticaptiva</name>
    <dbReference type="NCBI Taxonomy" id="2528013"/>
    <lineage>
        <taxon>Bacteria</taxon>
        <taxon>Pseudomonadati</taxon>
        <taxon>Planctomycetota</taxon>
        <taxon>Planctomycetia</taxon>
        <taxon>Pirellulales</taxon>
        <taxon>Pirellulaceae</taxon>
        <taxon>Rubripirellula</taxon>
    </lineage>
</organism>
<keyword evidence="1" id="KW-0472">Membrane</keyword>
<feature type="transmembrane region" description="Helical" evidence="1">
    <location>
        <begin position="168"/>
        <end position="190"/>
    </location>
</feature>
<keyword evidence="3" id="KW-1185">Reference proteome</keyword>
<sequence>MCIIALVDSPKFRQIVNEPNPNKLPITCLRIGAFLCFAGWTWVHFYWEGPYGVLLWHEATFEFANRFGVSWEEFVGSGADDGIVQKWLARIWWPYLVCTVLTITVRTKSWFQMSVLVGGSGLLTLLSYAKYVGSKHQLPMFVEHGGQMLIPILLVMAIALGAGHRATVITAVVAAIMTFAGHGCYAFGFWPTPGMFYAMTTLILGVEYPTAQALLRIAGVLDFVFCVGICIPYFRRASALYGTVWGFLTAVARPVAGMSWGLNYWGADQFLHEAALRAPHFMIPAFLFFLWRRPRPRESTDTLATTQSDR</sequence>
<feature type="transmembrane region" description="Helical" evidence="1">
    <location>
        <begin position="241"/>
        <end position="262"/>
    </location>
</feature>
<evidence type="ECO:0000313" key="3">
    <source>
        <dbReference type="Proteomes" id="UP000317977"/>
    </source>
</evidence>
<dbReference type="EMBL" id="SJPX01000006">
    <property type="protein sequence ID" value="TWU46724.1"/>
    <property type="molecule type" value="Genomic_DNA"/>
</dbReference>
<gene>
    <name evidence="2" type="ORF">Poly59_56970</name>
</gene>
<reference evidence="2 3" key="1">
    <citation type="submission" date="2019-02" db="EMBL/GenBank/DDBJ databases">
        <title>Deep-cultivation of Planctomycetes and their phenomic and genomic characterization uncovers novel biology.</title>
        <authorList>
            <person name="Wiegand S."/>
            <person name="Jogler M."/>
            <person name="Boedeker C."/>
            <person name="Pinto D."/>
            <person name="Vollmers J."/>
            <person name="Rivas-Marin E."/>
            <person name="Kohn T."/>
            <person name="Peeters S.H."/>
            <person name="Heuer A."/>
            <person name="Rast P."/>
            <person name="Oberbeckmann S."/>
            <person name="Bunk B."/>
            <person name="Jeske O."/>
            <person name="Meyerdierks A."/>
            <person name="Storesund J.E."/>
            <person name="Kallscheuer N."/>
            <person name="Luecker S."/>
            <person name="Lage O.M."/>
            <person name="Pohl T."/>
            <person name="Merkel B.J."/>
            <person name="Hornburger P."/>
            <person name="Mueller R.-W."/>
            <person name="Bruemmer F."/>
            <person name="Labrenz M."/>
            <person name="Spormann A.M."/>
            <person name="Op Den Camp H."/>
            <person name="Overmann J."/>
            <person name="Amann R."/>
            <person name="Jetten M.S.M."/>
            <person name="Mascher T."/>
            <person name="Medema M.H."/>
            <person name="Devos D.P."/>
            <person name="Kaster A.-K."/>
            <person name="Ovreas L."/>
            <person name="Rohde M."/>
            <person name="Galperin M.Y."/>
            <person name="Jogler C."/>
        </authorList>
    </citation>
    <scope>NUCLEOTIDE SEQUENCE [LARGE SCALE GENOMIC DNA]</scope>
    <source>
        <strain evidence="2 3">Poly59</strain>
    </source>
</reference>
<name>A0A5C6EE48_9BACT</name>
<feature type="transmembrane region" description="Helical" evidence="1">
    <location>
        <begin position="274"/>
        <end position="291"/>
    </location>
</feature>
<evidence type="ECO:0000313" key="2">
    <source>
        <dbReference type="EMBL" id="TWU46724.1"/>
    </source>
</evidence>
<feature type="transmembrane region" description="Helical" evidence="1">
    <location>
        <begin position="141"/>
        <end position="161"/>
    </location>
</feature>
<proteinExistence type="predicted"/>
<comment type="caution">
    <text evidence="2">The sequence shown here is derived from an EMBL/GenBank/DDBJ whole genome shotgun (WGS) entry which is preliminary data.</text>
</comment>